<comment type="caution">
    <text evidence="1">The sequence shown here is derived from an EMBL/GenBank/DDBJ whole genome shotgun (WGS) entry which is preliminary data.</text>
</comment>
<organism evidence="1 2">
    <name type="scientific">Meloidogyne enterolobii</name>
    <name type="common">Root-knot nematode worm</name>
    <name type="synonym">Meloidogyne mayaguensis</name>
    <dbReference type="NCBI Taxonomy" id="390850"/>
    <lineage>
        <taxon>Eukaryota</taxon>
        <taxon>Metazoa</taxon>
        <taxon>Ecdysozoa</taxon>
        <taxon>Nematoda</taxon>
        <taxon>Chromadorea</taxon>
        <taxon>Rhabditida</taxon>
        <taxon>Tylenchina</taxon>
        <taxon>Tylenchomorpha</taxon>
        <taxon>Tylenchoidea</taxon>
        <taxon>Meloidogynidae</taxon>
        <taxon>Meloidogyninae</taxon>
        <taxon>Meloidogyne</taxon>
    </lineage>
</organism>
<evidence type="ECO:0000313" key="1">
    <source>
        <dbReference type="EMBL" id="CAD2200276.1"/>
    </source>
</evidence>
<accession>A0A6V7XLQ9</accession>
<gene>
    <name evidence="1" type="ORF">MENT_LOCUS53729</name>
</gene>
<dbReference type="EMBL" id="CAJEWN010001824">
    <property type="protein sequence ID" value="CAD2200276.1"/>
    <property type="molecule type" value="Genomic_DNA"/>
</dbReference>
<dbReference type="AlphaFoldDB" id="A0A6V7XLQ9"/>
<dbReference type="Proteomes" id="UP000580250">
    <property type="component" value="Unassembled WGS sequence"/>
</dbReference>
<sequence>MCHSKELAELSRMTPKLIRGLNCGPRYRSQKSKTIGGTKHFFGGEKFGYANYTSFERARRAESNDTKITVIEQD</sequence>
<reference evidence="1 2" key="1">
    <citation type="submission" date="2020-08" db="EMBL/GenBank/DDBJ databases">
        <authorList>
            <person name="Koutsovoulos G."/>
            <person name="Danchin GJ E."/>
        </authorList>
    </citation>
    <scope>NUCLEOTIDE SEQUENCE [LARGE SCALE GENOMIC DNA]</scope>
</reference>
<name>A0A6V7XLQ9_MELEN</name>
<proteinExistence type="predicted"/>
<evidence type="ECO:0000313" key="2">
    <source>
        <dbReference type="Proteomes" id="UP000580250"/>
    </source>
</evidence>
<protein>
    <submittedName>
        <fullName evidence="1">Uncharacterized protein</fullName>
    </submittedName>
</protein>